<dbReference type="EMBL" id="UOFB01000242">
    <property type="protein sequence ID" value="VAW48152.1"/>
    <property type="molecule type" value="Genomic_DNA"/>
</dbReference>
<gene>
    <name evidence="1" type="ORF">MNBD_GAMMA04-1164</name>
</gene>
<protein>
    <submittedName>
        <fullName evidence="1">Uncharacterized protein</fullName>
    </submittedName>
</protein>
<name>A0A3B0WAA9_9ZZZZ</name>
<accession>A0A3B0WAA9</accession>
<sequence length="163" mass="18577">MNAAMRILAPLLLCISVISTPIWANTEINEYKTDLYYANGMGVELDKRETERVWRDKVEALKQSNPQLKNVTPKISYNSSTLFGVDDFMESFVQWTAGQAISTVTWNIAQLFNQNEYVESVFNQVNRMTEALNLVDLNRHVDSYKQSIESGRGVIVVAHSREP</sequence>
<dbReference type="AlphaFoldDB" id="A0A3B0WAA9"/>
<evidence type="ECO:0000313" key="1">
    <source>
        <dbReference type="EMBL" id="VAW48152.1"/>
    </source>
</evidence>
<reference evidence="1" key="1">
    <citation type="submission" date="2018-06" db="EMBL/GenBank/DDBJ databases">
        <authorList>
            <person name="Zhirakovskaya E."/>
        </authorList>
    </citation>
    <scope>NUCLEOTIDE SEQUENCE</scope>
</reference>
<feature type="non-terminal residue" evidence="1">
    <location>
        <position position="163"/>
    </location>
</feature>
<proteinExistence type="predicted"/>
<organism evidence="1">
    <name type="scientific">hydrothermal vent metagenome</name>
    <dbReference type="NCBI Taxonomy" id="652676"/>
    <lineage>
        <taxon>unclassified sequences</taxon>
        <taxon>metagenomes</taxon>
        <taxon>ecological metagenomes</taxon>
    </lineage>
</organism>